<feature type="region of interest" description="Disordered" evidence="8">
    <location>
        <begin position="1"/>
        <end position="85"/>
    </location>
</feature>
<dbReference type="Pfam" id="PF08911">
    <property type="entry name" value="NUP50"/>
    <property type="match status" value="1"/>
</dbReference>
<evidence type="ECO:0000256" key="7">
    <source>
        <dbReference type="ARBA" id="ARBA00023242"/>
    </source>
</evidence>
<feature type="compositionally biased region" description="Basic and acidic residues" evidence="8">
    <location>
        <begin position="1"/>
        <end position="16"/>
    </location>
</feature>
<keyword evidence="6" id="KW-0906">Nuclear pore complex</keyword>
<dbReference type="PANTHER" id="PTHR38697">
    <property type="entry name" value="NUCLEAR PORE COMPLEX PROTEIN SIMILAR TO S. CEREVISIAE NUP2 (EUROFUNG)"/>
    <property type="match status" value="1"/>
</dbReference>
<dbReference type="InterPro" id="IPR015007">
    <property type="entry name" value="NUP2/50/61"/>
</dbReference>
<dbReference type="InterPro" id="IPR011993">
    <property type="entry name" value="PH-like_dom_sf"/>
</dbReference>
<feature type="region of interest" description="Disordered" evidence="8">
    <location>
        <begin position="143"/>
        <end position="177"/>
    </location>
</feature>
<dbReference type="Pfam" id="PF00638">
    <property type="entry name" value="Ran_BP1"/>
    <property type="match status" value="1"/>
</dbReference>
<keyword evidence="2" id="KW-0813">Transport</keyword>
<evidence type="ECO:0000256" key="8">
    <source>
        <dbReference type="SAM" id="MobiDB-lite"/>
    </source>
</evidence>
<sequence length="484" mass="50703">MGKRGNENSQMSKEDWEAQEANSSGESVGIGFDKASGEQLSKRRIIKVGRRFRGGGGGSAGAVATASQPSFAPPPSASINNNNATGGGAKNPFAGVGLVPSGGGGANISASNNGGGAKNPFASVSFVSNAAATPTTNFSFGQGTGTTTTKIQPTTTATSITQKTKISSSNKRQKKPRFRKDVRVNRALLNKIRQEKDYNPLCDWSDWVKEYLDYVDKVQEELQPLCSSTAAAKNETTATSMIMSPVPPSAPAAKVTATAPAPFSFGAKTAQAASSAAAPSAPSQPKPFAGFSFAQPAAATASIEPVKASSLFPPVSSTTANGTGTATSPSAGVSNAMLKANTAAAATATAVGETTNATSSSNSELMQETNTEENCLHETRAKYYKILKKTGSWKAYSSGVLRLYRHKENTNKRRMVLRNEAGRVQLNLGITDGMMFQKELNKKRAFIKFVAVQDQSKGVEKFMLQVKPDGLDGLYGALEDLAKP</sequence>
<dbReference type="Gene3D" id="2.30.29.30">
    <property type="entry name" value="Pleckstrin-homology domain (PH domain)/Phosphotyrosine-binding domain (PTB)"/>
    <property type="match status" value="1"/>
</dbReference>
<dbReference type="InterPro" id="IPR000156">
    <property type="entry name" value="Ran_bind_dom"/>
</dbReference>
<dbReference type="GO" id="GO:0051028">
    <property type="term" value="P:mRNA transport"/>
    <property type="evidence" value="ECO:0007669"/>
    <property type="project" value="UniProtKB-KW"/>
</dbReference>
<evidence type="ECO:0000256" key="3">
    <source>
        <dbReference type="ARBA" id="ARBA00022816"/>
    </source>
</evidence>
<protein>
    <recommendedName>
        <fullName evidence="9">RanBD1 domain-containing protein</fullName>
    </recommendedName>
</protein>
<evidence type="ECO:0000256" key="4">
    <source>
        <dbReference type="ARBA" id="ARBA00022927"/>
    </source>
</evidence>
<dbReference type="AlphaFoldDB" id="A0A7S2EU47"/>
<dbReference type="PANTHER" id="PTHR38697:SF1">
    <property type="entry name" value="NUCLEAR PORE COMPLEX PROTEIN SIMILAR TO S. CEREVISIAE NUP2 (EUROFUNG)"/>
    <property type="match status" value="1"/>
</dbReference>
<dbReference type="SMART" id="SM00160">
    <property type="entry name" value="RanBD"/>
    <property type="match status" value="1"/>
</dbReference>
<feature type="compositionally biased region" description="Low complexity" evidence="8">
    <location>
        <begin position="61"/>
        <end position="70"/>
    </location>
</feature>
<dbReference type="PROSITE" id="PS50196">
    <property type="entry name" value="RANBD1"/>
    <property type="match status" value="1"/>
</dbReference>
<keyword evidence="5" id="KW-0811">Translocation</keyword>
<evidence type="ECO:0000256" key="5">
    <source>
        <dbReference type="ARBA" id="ARBA00023010"/>
    </source>
</evidence>
<feature type="region of interest" description="Disordered" evidence="8">
    <location>
        <begin position="353"/>
        <end position="372"/>
    </location>
</feature>
<keyword evidence="4" id="KW-0653">Protein transport</keyword>
<evidence type="ECO:0000313" key="10">
    <source>
        <dbReference type="EMBL" id="CAD9356797.1"/>
    </source>
</evidence>
<proteinExistence type="predicted"/>
<dbReference type="SUPFAM" id="SSF50729">
    <property type="entry name" value="PH domain-like"/>
    <property type="match status" value="1"/>
</dbReference>
<evidence type="ECO:0000256" key="6">
    <source>
        <dbReference type="ARBA" id="ARBA00023132"/>
    </source>
</evidence>
<feature type="compositionally biased region" description="Low complexity" evidence="8">
    <location>
        <begin position="353"/>
        <end position="363"/>
    </location>
</feature>
<keyword evidence="3" id="KW-0509">mRNA transport</keyword>
<evidence type="ECO:0000259" key="9">
    <source>
        <dbReference type="PROSITE" id="PS50196"/>
    </source>
</evidence>
<gene>
    <name evidence="10" type="ORF">DBRI1063_LOCUS24682</name>
</gene>
<feature type="domain" description="RanBD1" evidence="9">
    <location>
        <begin position="372"/>
        <end position="458"/>
    </location>
</feature>
<dbReference type="GO" id="GO:0015031">
    <property type="term" value="P:protein transport"/>
    <property type="evidence" value="ECO:0007669"/>
    <property type="project" value="UniProtKB-KW"/>
</dbReference>
<evidence type="ECO:0000256" key="2">
    <source>
        <dbReference type="ARBA" id="ARBA00022448"/>
    </source>
</evidence>
<keyword evidence="7" id="KW-0539">Nucleus</keyword>
<comment type="subcellular location">
    <subcellularLocation>
        <location evidence="1">Nucleus</location>
        <location evidence="1">Nuclear pore complex</location>
    </subcellularLocation>
</comment>
<dbReference type="GO" id="GO:0005643">
    <property type="term" value="C:nuclear pore"/>
    <property type="evidence" value="ECO:0007669"/>
    <property type="project" value="UniProtKB-SubCell"/>
</dbReference>
<reference evidence="10" key="1">
    <citation type="submission" date="2021-01" db="EMBL/GenBank/DDBJ databases">
        <authorList>
            <person name="Corre E."/>
            <person name="Pelletier E."/>
            <person name="Niang G."/>
            <person name="Scheremetjew M."/>
            <person name="Finn R."/>
            <person name="Kale V."/>
            <person name="Holt S."/>
            <person name="Cochrane G."/>
            <person name="Meng A."/>
            <person name="Brown T."/>
            <person name="Cohen L."/>
        </authorList>
    </citation>
    <scope>NUCLEOTIDE SEQUENCE</scope>
    <source>
        <strain evidence="10">Pop2</strain>
    </source>
</reference>
<accession>A0A7S2EU47</accession>
<feature type="compositionally biased region" description="Basic residues" evidence="8">
    <location>
        <begin position="42"/>
        <end position="53"/>
    </location>
</feature>
<dbReference type="EMBL" id="HBGN01038602">
    <property type="protein sequence ID" value="CAD9356797.1"/>
    <property type="molecule type" value="Transcribed_RNA"/>
</dbReference>
<dbReference type="InterPro" id="IPR053074">
    <property type="entry name" value="NPC_Nucleoporin"/>
</dbReference>
<organism evidence="10">
    <name type="scientific">Ditylum brightwellii</name>
    <dbReference type="NCBI Taxonomy" id="49249"/>
    <lineage>
        <taxon>Eukaryota</taxon>
        <taxon>Sar</taxon>
        <taxon>Stramenopiles</taxon>
        <taxon>Ochrophyta</taxon>
        <taxon>Bacillariophyta</taxon>
        <taxon>Mediophyceae</taxon>
        <taxon>Lithodesmiophycidae</taxon>
        <taxon>Lithodesmiales</taxon>
        <taxon>Lithodesmiaceae</taxon>
        <taxon>Ditylum</taxon>
    </lineage>
</organism>
<name>A0A7S2EU47_9STRA</name>
<feature type="compositionally biased region" description="Low complexity" evidence="8">
    <location>
        <begin position="143"/>
        <end position="169"/>
    </location>
</feature>
<evidence type="ECO:0000256" key="1">
    <source>
        <dbReference type="ARBA" id="ARBA00004567"/>
    </source>
</evidence>